<dbReference type="Gene3D" id="2.40.160.180">
    <property type="entry name" value="Carbohydrate-selective porin OprB"/>
    <property type="match status" value="1"/>
</dbReference>
<sequence length="573" mass="62035">MRRINWVAGGLGSLSLLAQFSLKAEAELPHSSNSSLDLAVDTLSPPLRLPSRVDIFNSAALAKAEIENGSTLLEFAPDPAIAPAKFTQSIAQLPSSFSNPTAPVADSLATDDSAMAQINSVSELSDVQPTDWAYQALKSLVERYGVVTGYSDGTFRGQRALTRYEFAAILNAVFVKVNDLITTNQASDLDPEDIETLRQLQSTFSPALNDLRDRLADLDGRTSELEANQFSTTTKLQGQAIFAPTIGTQAPLELVSRVRLDLLTTLQPNALLLTQLEMGNGRTDAIGEVHNRDQNLLGTTGLLADGGGVEYAEVTETPRIRKLYYTFRPQPNLAVSIGPKIVPSDFIDRNPFANNSGVDFSSGFFVNNPLIVQNQIDRFGGAGIALDWQLSDSWALRSLYAAADGNNPQQGGLFSDRSQGSVELEYSINSASSVQLQYTSATLNDTQIEAAGINAQWAIDRTVAVFGRYGFGSYQGFNSVLAQNLDLHPQTWALGVVFRNLVIPGSLAGAAVGQPFITSNLGDATQTNFELFYNLSINEHFSVTPTFMLVTNPNNNATNPDIWQSTLRTVFTF</sequence>
<accession>A0ABV0J6E3</accession>
<evidence type="ECO:0000256" key="1">
    <source>
        <dbReference type="ARBA" id="ARBA00008769"/>
    </source>
</evidence>
<proteinExistence type="inferred from homology"/>
<dbReference type="PROSITE" id="PS51272">
    <property type="entry name" value="SLH"/>
    <property type="match status" value="1"/>
</dbReference>
<comment type="caution">
    <text evidence="4">The sequence shown here is derived from an EMBL/GenBank/DDBJ whole genome shotgun (WGS) entry which is preliminary data.</text>
</comment>
<organism evidence="4 5">
    <name type="scientific">Trichocoleus desertorum GB2-A4</name>
    <dbReference type="NCBI Taxonomy" id="2933944"/>
    <lineage>
        <taxon>Bacteria</taxon>
        <taxon>Bacillati</taxon>
        <taxon>Cyanobacteriota</taxon>
        <taxon>Cyanophyceae</taxon>
        <taxon>Leptolyngbyales</taxon>
        <taxon>Trichocoleusaceae</taxon>
        <taxon>Trichocoleus</taxon>
    </lineage>
</organism>
<evidence type="ECO:0000259" key="3">
    <source>
        <dbReference type="PROSITE" id="PS51272"/>
    </source>
</evidence>
<evidence type="ECO:0000313" key="4">
    <source>
        <dbReference type="EMBL" id="MEP0816848.1"/>
    </source>
</evidence>
<dbReference type="RefSeq" id="WP_190438994.1">
    <property type="nucleotide sequence ID" value="NZ_JAMPKM010000003.1"/>
</dbReference>
<feature type="domain" description="SLH" evidence="3">
    <location>
        <begin position="120"/>
        <end position="184"/>
    </location>
</feature>
<dbReference type="Proteomes" id="UP001464891">
    <property type="component" value="Unassembled WGS sequence"/>
</dbReference>
<dbReference type="InterPro" id="IPR007049">
    <property type="entry name" value="Carb-sel_porin_OprB"/>
</dbReference>
<dbReference type="PANTHER" id="PTHR43308">
    <property type="entry name" value="OUTER MEMBRANE PROTEIN ALPHA-RELATED"/>
    <property type="match status" value="1"/>
</dbReference>
<reference evidence="4 5" key="1">
    <citation type="submission" date="2022-04" db="EMBL/GenBank/DDBJ databases">
        <title>Positive selection, recombination, and allopatry shape intraspecific diversity of widespread and dominant cyanobacteria.</title>
        <authorList>
            <person name="Wei J."/>
            <person name="Shu W."/>
            <person name="Hu C."/>
        </authorList>
    </citation>
    <scope>NUCLEOTIDE SEQUENCE [LARGE SCALE GENOMIC DNA]</scope>
    <source>
        <strain evidence="4 5">GB2-A4</strain>
    </source>
</reference>
<dbReference type="EMBL" id="JAMPKM010000003">
    <property type="protein sequence ID" value="MEP0816848.1"/>
    <property type="molecule type" value="Genomic_DNA"/>
</dbReference>
<evidence type="ECO:0000313" key="5">
    <source>
        <dbReference type="Proteomes" id="UP001464891"/>
    </source>
</evidence>
<dbReference type="InterPro" id="IPR047684">
    <property type="entry name" value="Por_som-like"/>
</dbReference>
<dbReference type="Pfam" id="PF00395">
    <property type="entry name" value="SLH"/>
    <property type="match status" value="1"/>
</dbReference>
<dbReference type="Pfam" id="PF04966">
    <property type="entry name" value="OprB"/>
    <property type="match status" value="1"/>
</dbReference>
<dbReference type="PANTHER" id="PTHR43308:SF1">
    <property type="entry name" value="OUTER MEMBRANE PROTEIN ALPHA"/>
    <property type="match status" value="1"/>
</dbReference>
<dbReference type="NCBIfam" id="NF033921">
    <property type="entry name" value="por_somb"/>
    <property type="match status" value="1"/>
</dbReference>
<protein>
    <submittedName>
        <fullName evidence="4">Iron uptake porin</fullName>
    </submittedName>
</protein>
<keyword evidence="5" id="KW-1185">Reference proteome</keyword>
<dbReference type="InterPro" id="IPR001119">
    <property type="entry name" value="SLH_dom"/>
</dbReference>
<gene>
    <name evidence="4" type="ORF">NC998_07040</name>
</gene>
<evidence type="ECO:0000256" key="2">
    <source>
        <dbReference type="RuleBase" id="RU363072"/>
    </source>
</evidence>
<name>A0ABV0J6E3_9CYAN</name>
<dbReference type="InterPro" id="IPR038673">
    <property type="entry name" value="OprB_sf"/>
</dbReference>
<comment type="similarity">
    <text evidence="1 2">Belongs to the OprB family.</text>
</comment>
<dbReference type="InterPro" id="IPR051465">
    <property type="entry name" value="Cell_Envelope_Struct_Comp"/>
</dbReference>